<evidence type="ECO:0000313" key="1">
    <source>
        <dbReference type="EMBL" id="CBL87182.1"/>
    </source>
</evidence>
<sequence length="120" mass="14023">MEQWQIDFEWLRIQHLVKDSMGRTTVPDFQTVLFLVGVQELGRLTEEKFTKEEKADLMHVAVCTLLEPEGYYTFAGRDQDGWPHWNVDKPFDTKGPEAQESILKVRLIDYFGKSDGEEKN</sequence>
<organism evidence="1">
    <name type="scientific">uncultured Sphingobacteriia bacterium</name>
    <dbReference type="NCBI Taxonomy" id="246143"/>
    <lineage>
        <taxon>Bacteria</taxon>
        <taxon>Pseudomonadati</taxon>
        <taxon>Bacteroidota</taxon>
        <taxon>Sphingobacteriia</taxon>
        <taxon>environmental samples</taxon>
    </lineage>
</organism>
<accession>F4MM07</accession>
<reference evidence="1" key="2">
    <citation type="journal article" date="2012" name="Environ. Microbiol.">
        <title>Genomic content of uncultured Bacteroidetes from contrasting oceanic provinces in the North Atlantic Ocean.</title>
        <authorList>
            <person name="Gomez-Pereira P.R."/>
            <person name="Schuler M."/>
            <person name="Fuchs B.M."/>
            <person name="Bennke C."/>
            <person name="Teeling H."/>
            <person name="Waldmann J."/>
            <person name="Richter M."/>
            <person name="Barbe V."/>
            <person name="Bataille E."/>
            <person name="Glockner F.O."/>
            <person name="Amann R."/>
        </authorList>
    </citation>
    <scope>NUCLEOTIDE SEQUENCE</scope>
</reference>
<dbReference type="AlphaFoldDB" id="F4MM07"/>
<proteinExistence type="predicted"/>
<protein>
    <submittedName>
        <fullName evidence="1">Uncharacterized protein</fullName>
    </submittedName>
</protein>
<dbReference type="EMBL" id="FQ032810">
    <property type="protein sequence ID" value="CBL87182.1"/>
    <property type="molecule type" value="Genomic_DNA"/>
</dbReference>
<reference evidence="1" key="1">
    <citation type="submission" date="2010-05" db="EMBL/GenBank/DDBJ databases">
        <authorList>
            <person name="Genoscope - CEA"/>
        </authorList>
    </citation>
    <scope>NUCLEOTIDE SEQUENCE</scope>
</reference>
<gene>
    <name evidence="1" type="ORF">S3_858_0033</name>
</gene>
<name>F4MM07_9BACT</name>